<proteinExistence type="predicted"/>
<keyword evidence="2" id="KW-1185">Reference proteome</keyword>
<comment type="caution">
    <text evidence="1">The sequence shown here is derived from an EMBL/GenBank/DDBJ whole genome shotgun (WGS) entry which is preliminary data.</text>
</comment>
<reference evidence="1 2" key="1">
    <citation type="journal article" date="2023" name="Arcadia Sci">
        <title>De novo assembly of a long-read Amblyomma americanum tick genome.</title>
        <authorList>
            <person name="Chou S."/>
            <person name="Poskanzer K.E."/>
            <person name="Rollins M."/>
            <person name="Thuy-Boun P.S."/>
        </authorList>
    </citation>
    <scope>NUCLEOTIDE SEQUENCE [LARGE SCALE GENOMIC DNA]</scope>
    <source>
        <strain evidence="1">F_SG_1</strain>
        <tissue evidence="1">Salivary glands</tissue>
    </source>
</reference>
<name>A0AAQ4EIQ8_AMBAM</name>
<sequence>MSDLGNLVRIAVILSYERGNGSGADSRVQVIDADPCIAQTLRLAEETLRPATETFTATGCRAALRKMVSE</sequence>
<accession>A0AAQ4EIQ8</accession>
<protein>
    <submittedName>
        <fullName evidence="1">Uncharacterized protein</fullName>
    </submittedName>
</protein>
<evidence type="ECO:0000313" key="1">
    <source>
        <dbReference type="EMBL" id="KAK8774501.1"/>
    </source>
</evidence>
<evidence type="ECO:0000313" key="2">
    <source>
        <dbReference type="Proteomes" id="UP001321473"/>
    </source>
</evidence>
<organism evidence="1 2">
    <name type="scientific">Amblyomma americanum</name>
    <name type="common">Lone star tick</name>
    <dbReference type="NCBI Taxonomy" id="6943"/>
    <lineage>
        <taxon>Eukaryota</taxon>
        <taxon>Metazoa</taxon>
        <taxon>Ecdysozoa</taxon>
        <taxon>Arthropoda</taxon>
        <taxon>Chelicerata</taxon>
        <taxon>Arachnida</taxon>
        <taxon>Acari</taxon>
        <taxon>Parasitiformes</taxon>
        <taxon>Ixodida</taxon>
        <taxon>Ixodoidea</taxon>
        <taxon>Ixodidae</taxon>
        <taxon>Amblyomminae</taxon>
        <taxon>Amblyomma</taxon>
    </lineage>
</organism>
<dbReference type="AlphaFoldDB" id="A0AAQ4EIQ8"/>
<dbReference type="Proteomes" id="UP001321473">
    <property type="component" value="Unassembled WGS sequence"/>
</dbReference>
<gene>
    <name evidence="1" type="ORF">V5799_010964</name>
</gene>
<dbReference type="EMBL" id="JARKHS020015364">
    <property type="protein sequence ID" value="KAK8774501.1"/>
    <property type="molecule type" value="Genomic_DNA"/>
</dbReference>